<dbReference type="AlphaFoldDB" id="A0A931JA09"/>
<dbReference type="RefSeq" id="WP_198113500.1">
    <property type="nucleotide sequence ID" value="NZ_JAEDAK010000025.1"/>
</dbReference>
<evidence type="ECO:0000313" key="6">
    <source>
        <dbReference type="EMBL" id="MBH9579552.1"/>
    </source>
</evidence>
<organism evidence="6 7">
    <name type="scientific">Inhella proteolytica</name>
    <dbReference type="NCBI Taxonomy" id="2795029"/>
    <lineage>
        <taxon>Bacteria</taxon>
        <taxon>Pseudomonadati</taxon>
        <taxon>Pseudomonadota</taxon>
        <taxon>Betaproteobacteria</taxon>
        <taxon>Burkholderiales</taxon>
        <taxon>Sphaerotilaceae</taxon>
        <taxon>Inhella</taxon>
    </lineage>
</organism>
<sequence>MKRLADALLGLEPKLRLRASQQLFATLLFLGCILILHYAATLSGAPRGLVWAWTVLSIGAQLLFYGLVRSGWSARTAEPSLTVPQIVVAQAAAAAAYPLSGPLSPLVLPISMLILVFGMFRLSGAAAVRLAWLSLAMLSGAMALAVWVWPRDVALPLVIGHWMMALVTFPGVAILTGRISTMRHRLREQREQLNQALARIEELATRDALTGLYNRRHAQSLLEQAWQRRQRGGSPFCVALIDLDHFKRVNDYHGHAAGDAVLCAFAHCAEQGLRTTDTLARWGGEEFLLLLDHTDTFGALQVLERMQAAVAQLLVPVGEELLRVGFSAGLAASQPDETLPKMLERADQALYRAKAEGRGRVVRV</sequence>
<feature type="transmembrane region" description="Helical" evidence="4">
    <location>
        <begin position="48"/>
        <end position="68"/>
    </location>
</feature>
<name>A0A931JA09_9BURK</name>
<dbReference type="InterPro" id="IPR029787">
    <property type="entry name" value="Nucleotide_cyclase"/>
</dbReference>
<dbReference type="Pfam" id="PF00990">
    <property type="entry name" value="GGDEF"/>
    <property type="match status" value="1"/>
</dbReference>
<comment type="catalytic activity">
    <reaction evidence="2">
        <text>2 GTP = 3',3'-c-di-GMP + 2 diphosphate</text>
        <dbReference type="Rhea" id="RHEA:24898"/>
        <dbReference type="ChEBI" id="CHEBI:33019"/>
        <dbReference type="ChEBI" id="CHEBI:37565"/>
        <dbReference type="ChEBI" id="CHEBI:58805"/>
        <dbReference type="EC" id="2.7.7.65"/>
    </reaction>
</comment>
<feature type="transmembrane region" description="Helical" evidence="4">
    <location>
        <begin position="130"/>
        <end position="149"/>
    </location>
</feature>
<gene>
    <name evidence="6" type="ORF">I7X39_21855</name>
</gene>
<keyword evidence="4" id="KW-1133">Transmembrane helix</keyword>
<feature type="transmembrane region" description="Helical" evidence="4">
    <location>
        <begin position="155"/>
        <end position="177"/>
    </location>
</feature>
<keyword evidence="4" id="KW-0812">Transmembrane</keyword>
<dbReference type="EC" id="2.7.7.65" evidence="1"/>
<dbReference type="PROSITE" id="PS50887">
    <property type="entry name" value="GGDEF"/>
    <property type="match status" value="1"/>
</dbReference>
<evidence type="ECO:0000256" key="1">
    <source>
        <dbReference type="ARBA" id="ARBA00012528"/>
    </source>
</evidence>
<keyword evidence="4" id="KW-0472">Membrane</keyword>
<evidence type="ECO:0000313" key="7">
    <source>
        <dbReference type="Proteomes" id="UP000613266"/>
    </source>
</evidence>
<keyword evidence="3" id="KW-0175">Coiled coil</keyword>
<evidence type="ECO:0000256" key="3">
    <source>
        <dbReference type="SAM" id="Coils"/>
    </source>
</evidence>
<dbReference type="PROSITE" id="PS51257">
    <property type="entry name" value="PROKAR_LIPOPROTEIN"/>
    <property type="match status" value="1"/>
</dbReference>
<dbReference type="Gene3D" id="3.30.70.270">
    <property type="match status" value="1"/>
</dbReference>
<feature type="transmembrane region" description="Helical" evidence="4">
    <location>
        <begin position="23"/>
        <end position="42"/>
    </location>
</feature>
<dbReference type="InterPro" id="IPR000160">
    <property type="entry name" value="GGDEF_dom"/>
</dbReference>
<dbReference type="FunFam" id="3.30.70.270:FF:000001">
    <property type="entry name" value="Diguanylate cyclase domain protein"/>
    <property type="match status" value="1"/>
</dbReference>
<accession>A0A931JA09</accession>
<comment type="caution">
    <text evidence="6">The sequence shown here is derived from an EMBL/GenBank/DDBJ whole genome shotgun (WGS) entry which is preliminary data.</text>
</comment>
<dbReference type="PANTHER" id="PTHR45138">
    <property type="entry name" value="REGULATORY COMPONENTS OF SENSORY TRANSDUCTION SYSTEM"/>
    <property type="match status" value="1"/>
</dbReference>
<dbReference type="Proteomes" id="UP000613266">
    <property type="component" value="Unassembled WGS sequence"/>
</dbReference>
<feature type="coiled-coil region" evidence="3">
    <location>
        <begin position="179"/>
        <end position="206"/>
    </location>
</feature>
<dbReference type="InterPro" id="IPR043128">
    <property type="entry name" value="Rev_trsase/Diguanyl_cyclase"/>
</dbReference>
<evidence type="ECO:0000256" key="2">
    <source>
        <dbReference type="ARBA" id="ARBA00034247"/>
    </source>
</evidence>
<dbReference type="InterPro" id="IPR050469">
    <property type="entry name" value="Diguanylate_Cyclase"/>
</dbReference>
<dbReference type="GO" id="GO:0005886">
    <property type="term" value="C:plasma membrane"/>
    <property type="evidence" value="ECO:0007669"/>
    <property type="project" value="TreeGrafter"/>
</dbReference>
<reference evidence="6" key="1">
    <citation type="submission" date="2020-12" db="EMBL/GenBank/DDBJ databases">
        <title>The genome sequence of Inhella sp. 1Y17.</title>
        <authorList>
            <person name="Liu Y."/>
        </authorList>
    </citation>
    <scope>NUCLEOTIDE SEQUENCE</scope>
    <source>
        <strain evidence="6">1Y17</strain>
    </source>
</reference>
<protein>
    <recommendedName>
        <fullName evidence="1">diguanylate cyclase</fullName>
        <ecNumber evidence="1">2.7.7.65</ecNumber>
    </recommendedName>
</protein>
<dbReference type="GO" id="GO:0043709">
    <property type="term" value="P:cell adhesion involved in single-species biofilm formation"/>
    <property type="evidence" value="ECO:0007669"/>
    <property type="project" value="TreeGrafter"/>
</dbReference>
<dbReference type="GO" id="GO:1902201">
    <property type="term" value="P:negative regulation of bacterial-type flagellum-dependent cell motility"/>
    <property type="evidence" value="ECO:0007669"/>
    <property type="project" value="TreeGrafter"/>
</dbReference>
<feature type="domain" description="GGDEF" evidence="5">
    <location>
        <begin position="234"/>
        <end position="364"/>
    </location>
</feature>
<dbReference type="SMART" id="SM00267">
    <property type="entry name" value="GGDEF"/>
    <property type="match status" value="1"/>
</dbReference>
<dbReference type="NCBIfam" id="TIGR00254">
    <property type="entry name" value="GGDEF"/>
    <property type="match status" value="1"/>
</dbReference>
<dbReference type="CDD" id="cd01949">
    <property type="entry name" value="GGDEF"/>
    <property type="match status" value="1"/>
</dbReference>
<dbReference type="GO" id="GO:0052621">
    <property type="term" value="F:diguanylate cyclase activity"/>
    <property type="evidence" value="ECO:0007669"/>
    <property type="project" value="UniProtKB-EC"/>
</dbReference>
<dbReference type="EMBL" id="JAEDAK010000025">
    <property type="protein sequence ID" value="MBH9579552.1"/>
    <property type="molecule type" value="Genomic_DNA"/>
</dbReference>
<keyword evidence="7" id="KW-1185">Reference proteome</keyword>
<dbReference type="SUPFAM" id="SSF55073">
    <property type="entry name" value="Nucleotide cyclase"/>
    <property type="match status" value="1"/>
</dbReference>
<proteinExistence type="predicted"/>
<dbReference type="PANTHER" id="PTHR45138:SF9">
    <property type="entry name" value="DIGUANYLATE CYCLASE DGCM-RELATED"/>
    <property type="match status" value="1"/>
</dbReference>
<feature type="transmembrane region" description="Helical" evidence="4">
    <location>
        <begin position="106"/>
        <end position="123"/>
    </location>
</feature>
<evidence type="ECO:0000259" key="5">
    <source>
        <dbReference type="PROSITE" id="PS50887"/>
    </source>
</evidence>
<evidence type="ECO:0000256" key="4">
    <source>
        <dbReference type="SAM" id="Phobius"/>
    </source>
</evidence>